<dbReference type="Pfam" id="PF08241">
    <property type="entry name" value="Methyltransf_11"/>
    <property type="match status" value="1"/>
</dbReference>
<evidence type="ECO:0000313" key="2">
    <source>
        <dbReference type="EMBL" id="MBA8949981.1"/>
    </source>
</evidence>
<keyword evidence="2" id="KW-0808">Transferase</keyword>
<organism evidence="2 3">
    <name type="scientific">Actinomadura namibiensis</name>
    <dbReference type="NCBI Taxonomy" id="182080"/>
    <lineage>
        <taxon>Bacteria</taxon>
        <taxon>Bacillati</taxon>
        <taxon>Actinomycetota</taxon>
        <taxon>Actinomycetes</taxon>
        <taxon>Streptosporangiales</taxon>
        <taxon>Thermomonosporaceae</taxon>
        <taxon>Actinomadura</taxon>
    </lineage>
</organism>
<gene>
    <name evidence="2" type="ORF">HNR61_001594</name>
</gene>
<dbReference type="EC" id="2.1.1.64" evidence="2"/>
<dbReference type="EC" id="2.1.1.222" evidence="2"/>
<dbReference type="GO" id="GO:0102208">
    <property type="term" value="F:2-polyprenyl-6-hydroxyphenol methylase activity"/>
    <property type="evidence" value="ECO:0007669"/>
    <property type="project" value="UniProtKB-EC"/>
</dbReference>
<protein>
    <submittedName>
        <fullName evidence="2">2-polyprenyl-6-hydroxyphenyl methylase/3-demethylubiquinone-9 3-methyltransferase</fullName>
        <ecNumber evidence="2">2.1.1.222</ecNumber>
        <ecNumber evidence="2">2.1.1.64</ecNumber>
    </submittedName>
</protein>
<evidence type="ECO:0000313" key="3">
    <source>
        <dbReference type="Proteomes" id="UP000572680"/>
    </source>
</evidence>
<comment type="caution">
    <text evidence="2">The sequence shown here is derived from an EMBL/GenBank/DDBJ whole genome shotgun (WGS) entry which is preliminary data.</text>
</comment>
<accession>A0A7W3LKU2</accession>
<dbReference type="GO" id="GO:0032259">
    <property type="term" value="P:methylation"/>
    <property type="evidence" value="ECO:0007669"/>
    <property type="project" value="UniProtKB-KW"/>
</dbReference>
<dbReference type="CDD" id="cd02440">
    <property type="entry name" value="AdoMet_MTases"/>
    <property type="match status" value="1"/>
</dbReference>
<proteinExistence type="predicted"/>
<name>A0A7W3LKU2_ACTNM</name>
<dbReference type="Gene3D" id="3.40.50.150">
    <property type="entry name" value="Vaccinia Virus protein VP39"/>
    <property type="match status" value="1"/>
</dbReference>
<dbReference type="InterPro" id="IPR029063">
    <property type="entry name" value="SAM-dependent_MTases_sf"/>
</dbReference>
<keyword evidence="2" id="KW-0489">Methyltransferase</keyword>
<dbReference type="GO" id="GO:0061542">
    <property type="term" value="F:3-demethylubiquinol 3-O-methyltransferase activity"/>
    <property type="evidence" value="ECO:0007669"/>
    <property type="project" value="UniProtKB-EC"/>
</dbReference>
<dbReference type="RefSeq" id="WP_182842467.1">
    <property type="nucleotide sequence ID" value="NZ_BAAALP010000027.1"/>
</dbReference>
<feature type="domain" description="Methyltransferase type 11" evidence="1">
    <location>
        <begin position="51"/>
        <end position="143"/>
    </location>
</feature>
<keyword evidence="2" id="KW-0830">Ubiquinone</keyword>
<keyword evidence="3" id="KW-1185">Reference proteome</keyword>
<dbReference type="EMBL" id="JACJIA010000002">
    <property type="protein sequence ID" value="MBA8949981.1"/>
    <property type="molecule type" value="Genomic_DNA"/>
</dbReference>
<dbReference type="Proteomes" id="UP000572680">
    <property type="component" value="Unassembled WGS sequence"/>
</dbReference>
<dbReference type="AlphaFoldDB" id="A0A7W3LKU2"/>
<dbReference type="InterPro" id="IPR013216">
    <property type="entry name" value="Methyltransf_11"/>
</dbReference>
<reference evidence="2 3" key="1">
    <citation type="submission" date="2020-08" db="EMBL/GenBank/DDBJ databases">
        <title>Genomic Encyclopedia of Type Strains, Phase IV (KMG-IV): sequencing the most valuable type-strain genomes for metagenomic binning, comparative biology and taxonomic classification.</title>
        <authorList>
            <person name="Goeker M."/>
        </authorList>
    </citation>
    <scope>NUCLEOTIDE SEQUENCE [LARGE SCALE GENOMIC DNA]</scope>
    <source>
        <strain evidence="2 3">DSM 44197</strain>
    </source>
</reference>
<sequence>MTIAELDTEAPGTVDGRQLRAVAFHRVRMEYVDGVLARTGTAPAGLRAAVLGGGRGAVALGLARLGMDVVSVDPSPAATAMARAAVARAGLPVEARTAPAEAPGLPEGGFDLVYVADTFEVAGDLDAVAASAARLLAPRGTLVYDTVNRTWVSRLIYLGAFQAVPMTRIMPAGRYARERLRPPAEVEVALAAHGLRVEDVCSFKPTRALDLVTAALARRRGRIGDEEIPGRVEFVLDPKGAPVVTYLGYARGVTG</sequence>
<evidence type="ECO:0000259" key="1">
    <source>
        <dbReference type="Pfam" id="PF08241"/>
    </source>
</evidence>
<dbReference type="SUPFAM" id="SSF53335">
    <property type="entry name" value="S-adenosyl-L-methionine-dependent methyltransferases"/>
    <property type="match status" value="1"/>
</dbReference>